<dbReference type="Pfam" id="PF23083">
    <property type="entry name" value="FF_RHG35_4th"/>
    <property type="match status" value="1"/>
</dbReference>
<dbReference type="Gene3D" id="1.10.10.440">
    <property type="entry name" value="FF domain"/>
    <property type="match status" value="1"/>
</dbReference>
<feature type="region of interest" description="Disordered" evidence="2">
    <location>
        <begin position="1123"/>
        <end position="1353"/>
    </location>
</feature>
<reference evidence="6" key="1">
    <citation type="submission" date="2022-11" db="UniProtKB">
        <authorList>
            <consortium name="EnsemblMetazoa"/>
        </authorList>
    </citation>
    <scope>IDENTIFICATION</scope>
</reference>
<dbReference type="GO" id="GO:0007266">
    <property type="term" value="P:Rho protein signal transduction"/>
    <property type="evidence" value="ECO:0007669"/>
    <property type="project" value="TreeGrafter"/>
</dbReference>
<dbReference type="InterPro" id="IPR051978">
    <property type="entry name" value="Rho-GAP_domain"/>
</dbReference>
<feature type="compositionally biased region" description="Basic residues" evidence="2">
    <location>
        <begin position="1548"/>
        <end position="1563"/>
    </location>
</feature>
<dbReference type="EnsemblMetazoa" id="XM_038197170.1">
    <property type="protein sequence ID" value="XP_038053098.1"/>
    <property type="gene ID" value="LOC119725671"/>
</dbReference>
<evidence type="ECO:0000259" key="3">
    <source>
        <dbReference type="PROSITE" id="PS50238"/>
    </source>
</evidence>
<evidence type="ECO:0000313" key="6">
    <source>
        <dbReference type="EnsemblMetazoa" id="XP_038053098.1"/>
    </source>
</evidence>
<feature type="compositionally biased region" description="Basic and acidic residues" evidence="2">
    <location>
        <begin position="1594"/>
        <end position="1624"/>
    </location>
</feature>
<feature type="compositionally biased region" description="Polar residues" evidence="2">
    <location>
        <begin position="845"/>
        <end position="856"/>
    </location>
</feature>
<dbReference type="PANTHER" id="PTHR46005">
    <property type="entry name" value="RHO GTPASE-ACTIVATING PROTEIN 190"/>
    <property type="match status" value="1"/>
</dbReference>
<dbReference type="GeneID" id="119725671"/>
<feature type="region of interest" description="Disordered" evidence="2">
    <location>
        <begin position="806"/>
        <end position="887"/>
    </location>
</feature>
<dbReference type="InterPro" id="IPR001806">
    <property type="entry name" value="Small_GTPase"/>
</dbReference>
<dbReference type="SUPFAM" id="SSF48350">
    <property type="entry name" value="GTPase activation domain, GAP"/>
    <property type="match status" value="1"/>
</dbReference>
<dbReference type="RefSeq" id="XP_038053098.1">
    <property type="nucleotide sequence ID" value="XM_038197170.1"/>
</dbReference>
<dbReference type="GO" id="GO:0005525">
    <property type="term" value="F:GTP binding"/>
    <property type="evidence" value="ECO:0007669"/>
    <property type="project" value="InterPro"/>
</dbReference>
<feature type="coiled-coil region" evidence="1">
    <location>
        <begin position="309"/>
        <end position="336"/>
    </location>
</feature>
<dbReference type="OMA" id="RIVKMRN"/>
<dbReference type="InterPro" id="IPR027417">
    <property type="entry name" value="P-loop_NTPase"/>
</dbReference>
<accession>A0A913ZMR7</accession>
<dbReference type="GO" id="GO:0008361">
    <property type="term" value="P:regulation of cell size"/>
    <property type="evidence" value="ECO:0007669"/>
    <property type="project" value="TreeGrafter"/>
</dbReference>
<feature type="compositionally biased region" description="Basic and acidic residues" evidence="2">
    <location>
        <begin position="1564"/>
        <end position="1579"/>
    </location>
</feature>
<dbReference type="Gene3D" id="1.10.555.10">
    <property type="entry name" value="Rho GTPase activation protein"/>
    <property type="match status" value="1"/>
</dbReference>
<feature type="compositionally biased region" description="Polar residues" evidence="2">
    <location>
        <begin position="806"/>
        <end position="818"/>
    </location>
</feature>
<dbReference type="Proteomes" id="UP000887568">
    <property type="component" value="Unplaced"/>
</dbReference>
<feature type="compositionally biased region" description="Basic and acidic residues" evidence="2">
    <location>
        <begin position="764"/>
        <end position="779"/>
    </location>
</feature>
<evidence type="ECO:0008006" key="8">
    <source>
        <dbReference type="Google" id="ProtNLM"/>
    </source>
</evidence>
<dbReference type="InterPro" id="IPR036517">
    <property type="entry name" value="FF_domain_sf"/>
</dbReference>
<dbReference type="InterPro" id="IPR045786">
    <property type="entry name" value="RhoGAP_pG1_pG2"/>
</dbReference>
<feature type="compositionally biased region" description="Basic and acidic residues" evidence="2">
    <location>
        <begin position="1137"/>
        <end position="1146"/>
    </location>
</feature>
<feature type="region of interest" description="Disordered" evidence="2">
    <location>
        <begin position="764"/>
        <end position="786"/>
    </location>
</feature>
<dbReference type="InterPro" id="IPR032835">
    <property type="entry name" value="RhoGAP-FF1"/>
</dbReference>
<dbReference type="Gene3D" id="3.40.50.300">
    <property type="entry name" value="P-loop containing nucleotide triphosphate hydrolases"/>
    <property type="match status" value="2"/>
</dbReference>
<dbReference type="GO" id="GO:0005096">
    <property type="term" value="F:GTPase activator activity"/>
    <property type="evidence" value="ECO:0007669"/>
    <property type="project" value="TreeGrafter"/>
</dbReference>
<evidence type="ECO:0000313" key="7">
    <source>
        <dbReference type="Proteomes" id="UP000887568"/>
    </source>
</evidence>
<dbReference type="InterPro" id="IPR039006">
    <property type="entry name" value="RhoGAP_pG2"/>
</dbReference>
<dbReference type="SUPFAM" id="SSF52540">
    <property type="entry name" value="P-loop containing nucleoside triphosphate hydrolases"/>
    <property type="match status" value="1"/>
</dbReference>
<dbReference type="PRINTS" id="PR00449">
    <property type="entry name" value="RASTRNSFRMNG"/>
</dbReference>
<dbReference type="InterPro" id="IPR039007">
    <property type="entry name" value="pG1"/>
</dbReference>
<dbReference type="Pfam" id="PF00071">
    <property type="entry name" value="Ras"/>
    <property type="match status" value="1"/>
</dbReference>
<organism evidence="6 7">
    <name type="scientific">Patiria miniata</name>
    <name type="common">Bat star</name>
    <name type="synonym">Asterina miniata</name>
    <dbReference type="NCBI Taxonomy" id="46514"/>
    <lineage>
        <taxon>Eukaryota</taxon>
        <taxon>Metazoa</taxon>
        <taxon>Echinodermata</taxon>
        <taxon>Eleutherozoa</taxon>
        <taxon>Asterozoa</taxon>
        <taxon>Asteroidea</taxon>
        <taxon>Valvatacea</taxon>
        <taxon>Valvatida</taxon>
        <taxon>Asterinidae</taxon>
        <taxon>Patiria</taxon>
    </lineage>
</organism>
<keyword evidence="1" id="KW-0175">Coiled coil</keyword>
<feature type="region of interest" description="Disordered" evidence="2">
    <location>
        <begin position="1473"/>
        <end position="1656"/>
    </location>
</feature>
<feature type="compositionally biased region" description="Low complexity" evidence="2">
    <location>
        <begin position="1320"/>
        <end position="1331"/>
    </location>
</feature>
<evidence type="ECO:0000256" key="2">
    <source>
        <dbReference type="SAM" id="MobiDB-lite"/>
    </source>
</evidence>
<dbReference type="PROSITE" id="PS50238">
    <property type="entry name" value="RHOGAP"/>
    <property type="match status" value="1"/>
</dbReference>
<feature type="domain" description="PG2 pseudoGTPase" evidence="5">
    <location>
        <begin position="892"/>
        <end position="1052"/>
    </location>
</feature>
<dbReference type="CDD" id="cd22207">
    <property type="entry name" value="pseudoGTPaseD_p190RhoGAP"/>
    <property type="match status" value="1"/>
</dbReference>
<feature type="compositionally biased region" description="Basic and acidic residues" evidence="2">
    <location>
        <begin position="1514"/>
        <end position="1527"/>
    </location>
</feature>
<dbReference type="InterPro" id="IPR057284">
    <property type="entry name" value="FF_RHG35_4th"/>
</dbReference>
<dbReference type="PROSITE" id="PS51852">
    <property type="entry name" value="PG1"/>
    <property type="match status" value="1"/>
</dbReference>
<dbReference type="Pfam" id="PF19518">
    <property type="entry name" value="RhoGAP_pG1_pG2"/>
    <property type="match status" value="2"/>
</dbReference>
<dbReference type="InterPro" id="IPR000198">
    <property type="entry name" value="RhoGAP_dom"/>
</dbReference>
<dbReference type="SMART" id="SM00175">
    <property type="entry name" value="RAB"/>
    <property type="match status" value="1"/>
</dbReference>
<dbReference type="InterPro" id="IPR008936">
    <property type="entry name" value="Rho_GTPase_activation_prot"/>
</dbReference>
<keyword evidence="7" id="KW-1185">Reference proteome</keyword>
<feature type="region of interest" description="Disordered" evidence="2">
    <location>
        <begin position="1374"/>
        <end position="1398"/>
    </location>
</feature>
<evidence type="ECO:0000259" key="4">
    <source>
        <dbReference type="PROSITE" id="PS51852"/>
    </source>
</evidence>
<dbReference type="Pfam" id="PF16512">
    <property type="entry name" value="RhoGAP-FF1"/>
    <property type="match status" value="1"/>
</dbReference>
<feature type="compositionally biased region" description="Basic and acidic residues" evidence="2">
    <location>
        <begin position="1183"/>
        <end position="1205"/>
    </location>
</feature>
<evidence type="ECO:0000259" key="5">
    <source>
        <dbReference type="PROSITE" id="PS51853"/>
    </source>
</evidence>
<dbReference type="GO" id="GO:0003924">
    <property type="term" value="F:GTPase activity"/>
    <property type="evidence" value="ECO:0007669"/>
    <property type="project" value="InterPro"/>
</dbReference>
<evidence type="ECO:0000256" key="1">
    <source>
        <dbReference type="SAM" id="Coils"/>
    </source>
</evidence>
<name>A0A913ZMR7_PATMI</name>
<feature type="compositionally biased region" description="Basic and acidic residues" evidence="2">
    <location>
        <begin position="1536"/>
        <end position="1547"/>
    </location>
</feature>
<dbReference type="PROSITE" id="PS51853">
    <property type="entry name" value="PG2"/>
    <property type="match status" value="1"/>
</dbReference>
<feature type="region of interest" description="Disordered" evidence="2">
    <location>
        <begin position="1071"/>
        <end position="1092"/>
    </location>
</feature>
<protein>
    <recommendedName>
        <fullName evidence="8">Rho GTPase-activating protein 5</fullName>
    </recommendedName>
</protein>
<feature type="domain" description="PG1 pseudoGTPase" evidence="4">
    <location>
        <begin position="588"/>
        <end position="769"/>
    </location>
</feature>
<feature type="domain" description="Rho-GAP" evidence="3">
    <location>
        <begin position="1661"/>
        <end position="1848"/>
    </location>
</feature>
<feature type="compositionally biased region" description="Basic and acidic residues" evidence="2">
    <location>
        <begin position="1221"/>
        <end position="1231"/>
    </location>
</feature>
<dbReference type="PANTHER" id="PTHR46005:SF4">
    <property type="entry name" value="RHO GTPASE-ACTIVATING PROTEIN 190"/>
    <property type="match status" value="1"/>
</dbReference>
<dbReference type="SMART" id="SM00324">
    <property type="entry name" value="RhoGAP"/>
    <property type="match status" value="1"/>
</dbReference>
<dbReference type="OrthoDB" id="9994905at2759"/>
<dbReference type="Pfam" id="PF00620">
    <property type="entry name" value="RhoGAP"/>
    <property type="match status" value="1"/>
</dbReference>
<feature type="compositionally biased region" description="Basic residues" evidence="2">
    <location>
        <begin position="1625"/>
        <end position="1645"/>
    </location>
</feature>
<proteinExistence type="predicted"/>
<feature type="region of interest" description="Disordered" evidence="2">
    <location>
        <begin position="1411"/>
        <end position="1446"/>
    </location>
</feature>
<dbReference type="GO" id="GO:0050770">
    <property type="term" value="P:regulation of axonogenesis"/>
    <property type="evidence" value="ECO:0007669"/>
    <property type="project" value="TreeGrafter"/>
</dbReference>
<sequence>MAKKNVERTFRIAVVGLSGDEKIKGSAGVGKSCLCNRFVRPHADHFYKDHISIISQIDFSGQVINNDHFLYWGEVTKDLEDGSQVTCSIVELTEFIDDQSFQPLRGHGDKDYKKRCKTTLTSAEKLMYICKDQLGDERNYERKIMPDGKFVVDGFIVVFDVSHVQNRPPNKQSSYIMDLLSSPLHKSKKPCVLVATKCEEPESTAHEEVKSIRDKKKITLIETSAFENVNVDFAFLTLVNLIDRSKRRPMEVPFITGIKRQKEILDKVEDAYMALLSRSVTDYHAIWNRTRKELADEDNYLTYLRYFGKEIAAKKFKNHIRRLKEAQQQKKKQQCLETLPLALRDMLPDLASIGGRDWRACQEIILKHPNFHTWFVRLPDGDSWKIGEYLDSETKQIALDFLKTNAVDCERCFKAHDDRLKEALKRERMKVDFGKLLYALNDVVLPGRQLEDTLTHLVDEESYKYLSVAERKEIYDAHQFEITEQAKKDFVELLLELVETFEFFDMNDVNAHMEGIIKHSLQKEERYKNLDGLIQERRLLLMKHAAFVDNPCRQTCPFQHRCMDDLINQLLEQRVTRCSEREPQDRWSEPSTKLNLVILGENGLADELANEIRAQSVQEEYTLDNVIYSLELRPIDGDVQRPQNNLCTPDFTPQGCICTFSSPDDLRYVTESLRKSNFLLTSETQDSIYATLQPEHPVILLFARDLSIPESDIAQMRHDINKLAEKLFDCTIIDIPTDEAILWHGKKFHETQIHFSIKAIVESNRRSGHDRDDESHDGSQCDPNLRLEPSLYDTIVGSNNKVHSFLSSGNGTSTPSSRGSDDVTSGPSAGSGPPTPAAKAKRDLTQSQSQFKSNSPALKRKNPPVKTPSVGEGSGWEDMISDDEDNDEPVMSIGMAMMCGDPNLPELVLGPIVSNDTCCRDLALKQTVNVDMFLNTVKRRVSIEITSFHQAKLYTEDIHHGYILVYSAKRRASFETLKFFVQSVTPIPIEIVAVSDSEKFSSDYEMQALITEGNKLADETKNCTFITAGANFGNQSLAYSTFFTDAYEKMAETETIHEGIFGPLYDEDSYEDERQGLRTPVETPQSGFGDPTYAKPQIVKGVVYPYPPAQTVVSGRARALSAGEVPSTVAPPPPSRVYDHLVRPSDIKNQQKLLRNQDKRSDDVVYDQPERFATSPRRFPNNKNEDPAYGEVKKPKPDTLPRSDKQPSSPKDPGKDPVYGEVKKPKPDTKPKPYTQPRSDKQPGSPKDPGKEPVYGVINKKRPADLVLQGAKDTGEEPTYGVVNKSGKPRPEPPPRRRNSAQSQGSKDTGEGRRQRRSLSRSLSRSSSTRSSEAEDEQGFVENIIYDRGPGNGTVHYASTQLFDAHSGDAGMVRNPIYDSAEGMPQYRPKPAVPPKPLNMANYQHVAEKLSKPRDPIGGGGAGLVRPNHLPFTGTTSTTPRHPLRAPLATPEKGVFSSPMEAIKHALGVGEYGNSQDVQARGMRQRGNRGHAADDGSGDVDPSDPTYAAVIKKPGFDKVVNEFEKQLPKGNTSSDSDSKGSAEADRYHPHRKKRGSFRKRKNKDVRQGENNDNSGHQDDGTYAEVVFSPGVEGVDPKVRNRQLREEEKNRKKEEKRKQAADKKMVKAQKRQQPKQRQKSNKKNVKKPPAYAPYLDTKPKGEALETLVTEEDPVPKFVKKCIEFIDREGVGQEGIYRVSGKQADCDALTVMFKEDPNISIEALDISCHAVASAVKAFFKNLPDPLIPREQQAELLQMFKGKSTADFLDAMPEFFNKLSPIRLATLRYLMQHFGRVSANSEVNKMAAQNLTVCWWPTLLHPEFKSLEEVANESQLSAFVEQWVQHSEKLFGVTNACPEPETETEAVETEGVEWQQEAPEQAIPEDPMYAAVQPRANAEVI</sequence>
<dbReference type="GO" id="GO:0005829">
    <property type="term" value="C:cytosol"/>
    <property type="evidence" value="ECO:0007669"/>
    <property type="project" value="TreeGrafter"/>
</dbReference>